<feature type="transmembrane region" description="Helical" evidence="1">
    <location>
        <begin position="58"/>
        <end position="81"/>
    </location>
</feature>
<evidence type="ECO:0000313" key="2">
    <source>
        <dbReference type="EMBL" id="MCJ0763297.1"/>
    </source>
</evidence>
<keyword evidence="3" id="KW-1185">Reference proteome</keyword>
<feature type="transmembrane region" description="Helical" evidence="1">
    <location>
        <begin position="7"/>
        <end position="23"/>
    </location>
</feature>
<comment type="caution">
    <text evidence="2">The sequence shown here is derived from an EMBL/GenBank/DDBJ whole genome shotgun (WGS) entry which is preliminary data.</text>
</comment>
<keyword evidence="1" id="KW-0812">Transmembrane</keyword>
<protein>
    <recommendedName>
        <fullName evidence="4">Transmembrane protein</fullName>
    </recommendedName>
</protein>
<keyword evidence="1" id="KW-1133">Transmembrane helix</keyword>
<evidence type="ECO:0000256" key="1">
    <source>
        <dbReference type="SAM" id="Phobius"/>
    </source>
</evidence>
<keyword evidence="1" id="KW-0472">Membrane</keyword>
<evidence type="ECO:0000313" key="3">
    <source>
        <dbReference type="Proteomes" id="UP001139447"/>
    </source>
</evidence>
<organism evidence="2 3">
    <name type="scientific">Variovorax terrae</name>
    <dbReference type="NCBI Taxonomy" id="2923278"/>
    <lineage>
        <taxon>Bacteria</taxon>
        <taxon>Pseudomonadati</taxon>
        <taxon>Pseudomonadota</taxon>
        <taxon>Betaproteobacteria</taxon>
        <taxon>Burkholderiales</taxon>
        <taxon>Comamonadaceae</taxon>
        <taxon>Variovorax</taxon>
    </lineage>
</organism>
<feature type="transmembrane region" description="Helical" evidence="1">
    <location>
        <begin position="87"/>
        <end position="107"/>
    </location>
</feature>
<dbReference type="Proteomes" id="UP001139447">
    <property type="component" value="Unassembled WGS sequence"/>
</dbReference>
<reference evidence="2" key="1">
    <citation type="submission" date="2022-03" db="EMBL/GenBank/DDBJ databases">
        <authorList>
            <person name="Woo C.Y."/>
        </authorList>
    </citation>
    <scope>NUCLEOTIDE SEQUENCE</scope>
    <source>
        <strain evidence="2">CYS-02</strain>
    </source>
</reference>
<sequence>MPTIRRALRLLLTPVLALVLLFEEWGWELLAGLLARLARLPLWAWLERRIERLPPWAALLIFGLPVLALVPIKLLAVYLFGTGHKTLGLMLLLGAKGLGTAVVARLFQLTQPALMKLDWFARWYPRWKDWKDRLLDEVRQTSFWRQGRRLKAHLKRWWGRVRERVRRRASRM</sequence>
<accession>A0A9X2APB2</accession>
<evidence type="ECO:0008006" key="4">
    <source>
        <dbReference type="Google" id="ProtNLM"/>
    </source>
</evidence>
<proteinExistence type="predicted"/>
<dbReference type="RefSeq" id="WP_243305891.1">
    <property type="nucleotide sequence ID" value="NZ_JALGBI010000001.1"/>
</dbReference>
<dbReference type="EMBL" id="JALGBI010000001">
    <property type="protein sequence ID" value="MCJ0763297.1"/>
    <property type="molecule type" value="Genomic_DNA"/>
</dbReference>
<dbReference type="AlphaFoldDB" id="A0A9X2APB2"/>
<name>A0A9X2APB2_9BURK</name>
<gene>
    <name evidence="2" type="ORF">MMF98_08750</name>
</gene>